<dbReference type="KEGG" id="pvk:EPZ47_07595"/>
<dbReference type="Gene3D" id="2.180.10.10">
    <property type="entry name" value="RHS repeat-associated core"/>
    <property type="match status" value="1"/>
</dbReference>
<sequence>MAGSGKPEPCASNESRLNAKASSDELAIRFHYDAQDALIGCSTSAGKEQRFYRNDELASEILGGASTAFVRAEGMVLAEHQAGSDPKSLLLAGDDKNSVLCEISQAAVKGVAYSPYGHRIDDALVSSHLGYNGERREGQTGWYLLGKGYRVFNPRLMRFHSPDNLSPFGKGGLNAYMYCVGDPINNVDPAGHGFIGAVSRFFRKPAVFSVGETPSGIFTLTKHRVKSPSLRVVGGEDVLNAQKNVAYFDMVVRKYEAEFIEISSLEVRPKVVKKMMSEQDFFLGKTTSALKDYEFALLHKGEVGITRRGAKRLEALAEVYDEMMKSIPAKERAEHLASVEYKVRTFRT</sequence>
<dbReference type="NCBIfam" id="TIGR03696">
    <property type="entry name" value="Rhs_assc_core"/>
    <property type="match status" value="1"/>
</dbReference>
<dbReference type="InterPro" id="IPR022385">
    <property type="entry name" value="Rhs_assc_core"/>
</dbReference>
<reference evidence="1 2" key="1">
    <citation type="journal article" date="2019" name="Front. Microbiol.">
        <title>In silico and Genetic Analyses of Cyclic Lipopeptide Synthetic Gene Clusters in Pseudomonas sp. 11K1.</title>
        <authorList>
            <person name="Zhao H."/>
            <person name="Liu Y.P."/>
            <person name="Zhang L.Q."/>
        </authorList>
    </citation>
    <scope>NUCLEOTIDE SEQUENCE [LARGE SCALE GENOMIC DNA]</scope>
    <source>
        <strain evidence="1 2">11K1</strain>
    </source>
</reference>
<dbReference type="RefSeq" id="WP_135844223.1">
    <property type="nucleotide sequence ID" value="NZ_CP035088.1"/>
</dbReference>
<organism evidence="1 2">
    <name type="scientific">Pseudomonas viciae</name>
    <dbReference type="NCBI Taxonomy" id="2505979"/>
    <lineage>
        <taxon>Bacteria</taxon>
        <taxon>Pseudomonadati</taxon>
        <taxon>Pseudomonadota</taxon>
        <taxon>Gammaproteobacteria</taxon>
        <taxon>Pseudomonadales</taxon>
        <taxon>Pseudomonadaceae</taxon>
        <taxon>Pseudomonas</taxon>
    </lineage>
</organism>
<dbReference type="Proteomes" id="UP000296468">
    <property type="component" value="Chromosome"/>
</dbReference>
<evidence type="ECO:0000313" key="2">
    <source>
        <dbReference type="Proteomes" id="UP000296468"/>
    </source>
</evidence>
<dbReference type="OrthoDB" id="5862074at2"/>
<proteinExistence type="predicted"/>
<dbReference type="EMBL" id="CP035088">
    <property type="protein sequence ID" value="QBZ88576.1"/>
    <property type="molecule type" value="Genomic_DNA"/>
</dbReference>
<gene>
    <name evidence="1" type="ORF">EPZ47_07595</name>
</gene>
<evidence type="ECO:0000313" key="1">
    <source>
        <dbReference type="EMBL" id="QBZ88576.1"/>
    </source>
</evidence>
<dbReference type="AlphaFoldDB" id="A0A4P7PDJ8"/>
<name>A0A4P7PDJ8_9PSED</name>
<accession>A0A4P7PDJ8</accession>
<dbReference type="SUPFAM" id="SSF56399">
    <property type="entry name" value="ADP-ribosylation"/>
    <property type="match status" value="1"/>
</dbReference>
<protein>
    <submittedName>
        <fullName evidence="1">RHS repeat-associated core domain-containing protein</fullName>
    </submittedName>
</protein>